<dbReference type="EMBL" id="CADCXV010000491">
    <property type="protein sequence ID" value="CAB0030510.1"/>
    <property type="molecule type" value="Genomic_DNA"/>
</dbReference>
<dbReference type="Proteomes" id="UP000479190">
    <property type="component" value="Unassembled WGS sequence"/>
</dbReference>
<keyword evidence="1" id="KW-0472">Membrane</keyword>
<dbReference type="AlphaFoldDB" id="A0A6H5I665"/>
<reference evidence="2 3" key="1">
    <citation type="submission" date="2020-02" db="EMBL/GenBank/DDBJ databases">
        <authorList>
            <person name="Ferguson B K."/>
        </authorList>
    </citation>
    <scope>NUCLEOTIDE SEQUENCE [LARGE SCALE GENOMIC DNA]</scope>
</reference>
<dbReference type="GO" id="GO:0016020">
    <property type="term" value="C:membrane"/>
    <property type="evidence" value="ECO:0007669"/>
    <property type="project" value="TreeGrafter"/>
</dbReference>
<organism evidence="2 3">
    <name type="scientific">Trichogramma brassicae</name>
    <dbReference type="NCBI Taxonomy" id="86971"/>
    <lineage>
        <taxon>Eukaryota</taxon>
        <taxon>Metazoa</taxon>
        <taxon>Ecdysozoa</taxon>
        <taxon>Arthropoda</taxon>
        <taxon>Hexapoda</taxon>
        <taxon>Insecta</taxon>
        <taxon>Pterygota</taxon>
        <taxon>Neoptera</taxon>
        <taxon>Endopterygota</taxon>
        <taxon>Hymenoptera</taxon>
        <taxon>Apocrita</taxon>
        <taxon>Proctotrupomorpha</taxon>
        <taxon>Chalcidoidea</taxon>
        <taxon>Trichogrammatidae</taxon>
        <taxon>Trichogramma</taxon>
    </lineage>
</organism>
<evidence type="ECO:0000256" key="1">
    <source>
        <dbReference type="SAM" id="Phobius"/>
    </source>
</evidence>
<sequence length="249" mass="27148">MCLVVSFLSRSEDTEWDQLVKFALRKAERFVKTSAFEVSAPSWLMSASNEVYAPRFLDEIADEIDVLENKKDTVFSRHRLRKILIPMLIVLKLFKLKLLLFLPLILGLASFKKLLGFAAIVVPGIIGFFKLYKPLSPSYTPPIYSPNGLGHPGGLHGGIGSGIGGGIGGGSGLGGGYGGGVFGSPYSKEGVNSDFSSNGFHPSTSYNDYGNNNNDAQHFAQELAYQAYARNNKKSEIEAETDDEKKSRK</sequence>
<feature type="transmembrane region" description="Helical" evidence="1">
    <location>
        <begin position="114"/>
        <end position="132"/>
    </location>
</feature>
<evidence type="ECO:0000313" key="2">
    <source>
        <dbReference type="EMBL" id="CAB0030510.1"/>
    </source>
</evidence>
<dbReference type="PANTHER" id="PTHR21879">
    <property type="entry name" value="FI03362P-RELATED-RELATED"/>
    <property type="match status" value="1"/>
</dbReference>
<evidence type="ECO:0000313" key="3">
    <source>
        <dbReference type="Proteomes" id="UP000479190"/>
    </source>
</evidence>
<gene>
    <name evidence="2" type="ORF">TBRA_LOCUS2509</name>
</gene>
<accession>A0A6H5I665</accession>
<keyword evidence="1" id="KW-0812">Transmembrane</keyword>
<feature type="transmembrane region" description="Helical" evidence="1">
    <location>
        <begin position="83"/>
        <end position="108"/>
    </location>
</feature>
<keyword evidence="3" id="KW-1185">Reference proteome</keyword>
<dbReference type="PANTHER" id="PTHR21879:SF10">
    <property type="entry name" value="LP14110P"/>
    <property type="match status" value="1"/>
</dbReference>
<keyword evidence="1" id="KW-1133">Transmembrane helix</keyword>
<dbReference type="Pfam" id="PF07898">
    <property type="entry name" value="DUF1676"/>
    <property type="match status" value="1"/>
</dbReference>
<proteinExistence type="predicted"/>
<protein>
    <submittedName>
        <fullName evidence="2">Uncharacterized protein</fullName>
    </submittedName>
</protein>
<dbReference type="InterPro" id="IPR012464">
    <property type="entry name" value="DUF1676"/>
</dbReference>
<dbReference type="OrthoDB" id="8196390at2759"/>
<name>A0A6H5I665_9HYME</name>